<dbReference type="PANTHER" id="PTHR43744">
    <property type="entry name" value="ABC TRANSPORTER PERMEASE PROTEIN MG189-RELATED-RELATED"/>
    <property type="match status" value="1"/>
</dbReference>
<protein>
    <submittedName>
        <fullName evidence="9">Carbohydrate ABC transporter permease</fullName>
    </submittedName>
</protein>
<proteinExistence type="predicted"/>
<evidence type="ECO:0000256" key="2">
    <source>
        <dbReference type="ARBA" id="ARBA00022448"/>
    </source>
</evidence>
<sequence>MPVSKDTRLMRFIAYTFIALLSVLCLFPFILVISGSLSSQHSIINYGYRLIPSEFSLAAYDLIFSRPSEIAQAYLVTVATTVLGTLTALFITAMTAYVLARKDFAWRNRVSFFFYFTTLFSGGLLPWYILITQYLRLSDTLLVLILPILLNVFNLLVMKSFMQAIPDAITESGKLDGANDIVIFVRLILPLAKPALASIGLFIALGYWNDWTMSFFFVQDKDLYTLQFYLYKIVAGAQALAKLVNIPGKDVTKLPTETLKLAMTVVATGPIILLYPFAQRYFVSGLTIGAVKG</sequence>
<evidence type="ECO:0000259" key="8">
    <source>
        <dbReference type="PROSITE" id="PS50928"/>
    </source>
</evidence>
<evidence type="ECO:0000313" key="10">
    <source>
        <dbReference type="Proteomes" id="UP001596105"/>
    </source>
</evidence>
<dbReference type="EMBL" id="JBHSMH010000007">
    <property type="protein sequence ID" value="MFC5468173.1"/>
    <property type="molecule type" value="Genomic_DNA"/>
</dbReference>
<feature type="transmembrane region" description="Helical" evidence="7">
    <location>
        <begin position="74"/>
        <end position="100"/>
    </location>
</feature>
<dbReference type="CDD" id="cd06261">
    <property type="entry name" value="TM_PBP2"/>
    <property type="match status" value="1"/>
</dbReference>
<dbReference type="InterPro" id="IPR035906">
    <property type="entry name" value="MetI-like_sf"/>
</dbReference>
<feature type="transmembrane region" description="Helical" evidence="7">
    <location>
        <begin position="183"/>
        <end position="208"/>
    </location>
</feature>
<evidence type="ECO:0000256" key="4">
    <source>
        <dbReference type="ARBA" id="ARBA00022692"/>
    </source>
</evidence>
<feature type="domain" description="ABC transmembrane type-1" evidence="8">
    <location>
        <begin position="74"/>
        <end position="278"/>
    </location>
</feature>
<gene>
    <name evidence="9" type="ORF">ACFPPD_05525</name>
</gene>
<organism evidence="9 10">
    <name type="scientific">Cohnella suwonensis</name>
    <dbReference type="NCBI Taxonomy" id="696072"/>
    <lineage>
        <taxon>Bacteria</taxon>
        <taxon>Bacillati</taxon>
        <taxon>Bacillota</taxon>
        <taxon>Bacilli</taxon>
        <taxon>Bacillales</taxon>
        <taxon>Paenibacillaceae</taxon>
        <taxon>Cohnella</taxon>
    </lineage>
</organism>
<evidence type="ECO:0000256" key="7">
    <source>
        <dbReference type="SAM" id="Phobius"/>
    </source>
</evidence>
<dbReference type="Gene3D" id="1.10.3720.10">
    <property type="entry name" value="MetI-like"/>
    <property type="match status" value="1"/>
</dbReference>
<keyword evidence="3" id="KW-1003">Cell membrane</keyword>
<evidence type="ECO:0000256" key="6">
    <source>
        <dbReference type="ARBA" id="ARBA00023136"/>
    </source>
</evidence>
<keyword evidence="10" id="KW-1185">Reference proteome</keyword>
<evidence type="ECO:0000256" key="3">
    <source>
        <dbReference type="ARBA" id="ARBA00022475"/>
    </source>
</evidence>
<keyword evidence="6 7" id="KW-0472">Membrane</keyword>
<dbReference type="PANTHER" id="PTHR43744:SF9">
    <property type="entry name" value="POLYGALACTURONAN_RHAMNOGALACTURONAN TRANSPORT SYSTEM PERMEASE PROTEIN YTCP"/>
    <property type="match status" value="1"/>
</dbReference>
<comment type="caution">
    <text evidence="9">The sequence shown here is derived from an EMBL/GenBank/DDBJ whole genome shotgun (WGS) entry which is preliminary data.</text>
</comment>
<name>A0ABW0LUC1_9BACL</name>
<evidence type="ECO:0000313" key="9">
    <source>
        <dbReference type="EMBL" id="MFC5468173.1"/>
    </source>
</evidence>
<keyword evidence="5 7" id="KW-1133">Transmembrane helix</keyword>
<comment type="subcellular location">
    <subcellularLocation>
        <location evidence="1">Cell membrane</location>
        <topology evidence="1">Multi-pass membrane protein</topology>
    </subcellularLocation>
</comment>
<dbReference type="RefSeq" id="WP_209746589.1">
    <property type="nucleotide sequence ID" value="NZ_JBHSMH010000007.1"/>
</dbReference>
<evidence type="ECO:0000256" key="5">
    <source>
        <dbReference type="ARBA" id="ARBA00022989"/>
    </source>
</evidence>
<keyword evidence="2" id="KW-0813">Transport</keyword>
<reference evidence="10" key="1">
    <citation type="journal article" date="2019" name="Int. J. Syst. Evol. Microbiol.">
        <title>The Global Catalogue of Microorganisms (GCM) 10K type strain sequencing project: providing services to taxonomists for standard genome sequencing and annotation.</title>
        <authorList>
            <consortium name="The Broad Institute Genomics Platform"/>
            <consortium name="The Broad Institute Genome Sequencing Center for Infectious Disease"/>
            <person name="Wu L."/>
            <person name="Ma J."/>
        </authorList>
    </citation>
    <scope>NUCLEOTIDE SEQUENCE [LARGE SCALE GENOMIC DNA]</scope>
    <source>
        <strain evidence="10">CCUG 57113</strain>
    </source>
</reference>
<dbReference type="SUPFAM" id="SSF161098">
    <property type="entry name" value="MetI-like"/>
    <property type="match status" value="1"/>
</dbReference>
<feature type="transmembrane region" description="Helical" evidence="7">
    <location>
        <begin position="258"/>
        <end position="278"/>
    </location>
</feature>
<keyword evidence="4 7" id="KW-0812">Transmembrane</keyword>
<dbReference type="PROSITE" id="PS50928">
    <property type="entry name" value="ABC_TM1"/>
    <property type="match status" value="1"/>
</dbReference>
<feature type="transmembrane region" description="Helical" evidence="7">
    <location>
        <begin position="228"/>
        <end position="246"/>
    </location>
</feature>
<feature type="transmembrane region" description="Helical" evidence="7">
    <location>
        <begin position="12"/>
        <end position="33"/>
    </location>
</feature>
<dbReference type="Proteomes" id="UP001596105">
    <property type="component" value="Unassembled WGS sequence"/>
</dbReference>
<feature type="transmembrane region" description="Helical" evidence="7">
    <location>
        <begin position="141"/>
        <end position="162"/>
    </location>
</feature>
<feature type="transmembrane region" description="Helical" evidence="7">
    <location>
        <begin position="112"/>
        <end position="135"/>
    </location>
</feature>
<accession>A0ABW0LUC1</accession>
<dbReference type="InterPro" id="IPR000515">
    <property type="entry name" value="MetI-like"/>
</dbReference>
<evidence type="ECO:0000256" key="1">
    <source>
        <dbReference type="ARBA" id="ARBA00004651"/>
    </source>
</evidence>